<evidence type="ECO:0000313" key="3">
    <source>
        <dbReference type="Proteomes" id="UP001174997"/>
    </source>
</evidence>
<keyword evidence="1" id="KW-0732">Signal</keyword>
<proteinExistence type="predicted"/>
<name>A0AA39Z8W3_9PEZI</name>
<protein>
    <submittedName>
        <fullName evidence="2">Uncharacterized protein</fullName>
    </submittedName>
</protein>
<feature type="signal peptide" evidence="1">
    <location>
        <begin position="1"/>
        <end position="16"/>
    </location>
</feature>
<dbReference type="Proteomes" id="UP001174997">
    <property type="component" value="Unassembled WGS sequence"/>
</dbReference>
<gene>
    <name evidence="2" type="ORF">QBC41DRAFT_325796</name>
</gene>
<reference evidence="2" key="1">
    <citation type="submission" date="2023-06" db="EMBL/GenBank/DDBJ databases">
        <title>Genome-scale phylogeny and comparative genomics of the fungal order Sordariales.</title>
        <authorList>
            <consortium name="Lawrence Berkeley National Laboratory"/>
            <person name="Hensen N."/>
            <person name="Bonometti L."/>
            <person name="Westerberg I."/>
            <person name="Brannstrom I.O."/>
            <person name="Guillou S."/>
            <person name="Cros-Aarteil S."/>
            <person name="Calhoun S."/>
            <person name="Haridas S."/>
            <person name="Kuo A."/>
            <person name="Mondo S."/>
            <person name="Pangilinan J."/>
            <person name="Riley R."/>
            <person name="Labutti K."/>
            <person name="Andreopoulos B."/>
            <person name="Lipzen A."/>
            <person name="Chen C."/>
            <person name="Yanf M."/>
            <person name="Daum C."/>
            <person name="Ng V."/>
            <person name="Clum A."/>
            <person name="Steindorff A."/>
            <person name="Ohm R."/>
            <person name="Martin F."/>
            <person name="Silar P."/>
            <person name="Natvig D."/>
            <person name="Lalanne C."/>
            <person name="Gautier V."/>
            <person name="Ament-Velasquez S.L."/>
            <person name="Kruys A."/>
            <person name="Hutchinson M.I."/>
            <person name="Powell A.J."/>
            <person name="Barry K."/>
            <person name="Miller A.N."/>
            <person name="Grigoriev I.V."/>
            <person name="Debuchy R."/>
            <person name="Gladieux P."/>
            <person name="Thoren M.H."/>
            <person name="Johannesson H."/>
        </authorList>
    </citation>
    <scope>NUCLEOTIDE SEQUENCE</scope>
    <source>
        <strain evidence="2">CBS 307.81</strain>
    </source>
</reference>
<evidence type="ECO:0000256" key="1">
    <source>
        <dbReference type="SAM" id="SignalP"/>
    </source>
</evidence>
<evidence type="ECO:0000313" key="2">
    <source>
        <dbReference type="EMBL" id="KAK0666413.1"/>
    </source>
</evidence>
<comment type="caution">
    <text evidence="2">The sequence shown here is derived from an EMBL/GenBank/DDBJ whole genome shotgun (WGS) entry which is preliminary data.</text>
</comment>
<organism evidence="2 3">
    <name type="scientific">Cercophora samala</name>
    <dbReference type="NCBI Taxonomy" id="330535"/>
    <lineage>
        <taxon>Eukaryota</taxon>
        <taxon>Fungi</taxon>
        <taxon>Dikarya</taxon>
        <taxon>Ascomycota</taxon>
        <taxon>Pezizomycotina</taxon>
        <taxon>Sordariomycetes</taxon>
        <taxon>Sordariomycetidae</taxon>
        <taxon>Sordariales</taxon>
        <taxon>Lasiosphaeriaceae</taxon>
        <taxon>Cercophora</taxon>
    </lineage>
</organism>
<sequence length="127" mass="14061">MKLLLSITGFAAFSIATPTRNSLMTVLGFYQSPQCNQTDPYWTATTRYGTYLAILDETDGCQNVPDVWEDVRVIKVERREYNCKVTAYTSPDCDPASGTGVAIPEDTCDPSEPGQTWKSYAIRGCVD</sequence>
<dbReference type="AlphaFoldDB" id="A0AA39Z8W3"/>
<accession>A0AA39Z8W3</accession>
<keyword evidence="3" id="KW-1185">Reference proteome</keyword>
<feature type="chain" id="PRO_5041355222" evidence="1">
    <location>
        <begin position="17"/>
        <end position="127"/>
    </location>
</feature>
<dbReference type="EMBL" id="JAULSY010000088">
    <property type="protein sequence ID" value="KAK0666413.1"/>
    <property type="molecule type" value="Genomic_DNA"/>
</dbReference>